<dbReference type="InterPro" id="IPR027417">
    <property type="entry name" value="P-loop_NTPase"/>
</dbReference>
<organism evidence="6 7">
    <name type="scientific">Caldinitratiruptor microaerophilus</name>
    <dbReference type="NCBI Taxonomy" id="671077"/>
    <lineage>
        <taxon>Bacteria</taxon>
        <taxon>Bacillati</taxon>
        <taxon>Bacillota</taxon>
        <taxon>Clostridia</taxon>
        <taxon>Eubacteriales</taxon>
        <taxon>Symbiobacteriaceae</taxon>
        <taxon>Caldinitratiruptor</taxon>
    </lineage>
</organism>
<dbReference type="EMBL" id="AP025628">
    <property type="protein sequence ID" value="BDG60984.1"/>
    <property type="molecule type" value="Genomic_DNA"/>
</dbReference>
<protein>
    <submittedName>
        <fullName evidence="6">ATPase AAA</fullName>
    </submittedName>
</protein>
<accession>A0AA35CM24</accession>
<dbReference type="GO" id="GO:0005524">
    <property type="term" value="F:ATP binding"/>
    <property type="evidence" value="ECO:0007669"/>
    <property type="project" value="UniProtKB-KW"/>
</dbReference>
<evidence type="ECO:0000256" key="3">
    <source>
        <dbReference type="RuleBase" id="RU003651"/>
    </source>
</evidence>
<dbReference type="Pfam" id="PF17862">
    <property type="entry name" value="AAA_lid_3"/>
    <property type="match status" value="1"/>
</dbReference>
<dbReference type="FunFam" id="1.10.8.60:FF:000178">
    <property type="entry name" value="CDC48/VCP homolog, AAA superfamily"/>
    <property type="match status" value="1"/>
</dbReference>
<dbReference type="Proteomes" id="UP001163687">
    <property type="component" value="Chromosome"/>
</dbReference>
<dbReference type="InterPro" id="IPR041569">
    <property type="entry name" value="AAA_lid_3"/>
</dbReference>
<dbReference type="Gene3D" id="3.40.50.300">
    <property type="entry name" value="P-loop containing nucleotide triphosphate hydrolases"/>
    <property type="match status" value="2"/>
</dbReference>
<dbReference type="InterPro" id="IPR003960">
    <property type="entry name" value="ATPase_AAA_CS"/>
</dbReference>
<evidence type="ECO:0000256" key="1">
    <source>
        <dbReference type="ARBA" id="ARBA00022741"/>
    </source>
</evidence>
<evidence type="ECO:0000259" key="5">
    <source>
        <dbReference type="SMART" id="SM01073"/>
    </source>
</evidence>
<dbReference type="PANTHER" id="PTHR23077">
    <property type="entry name" value="AAA-FAMILY ATPASE"/>
    <property type="match status" value="1"/>
</dbReference>
<dbReference type="InterPro" id="IPR003959">
    <property type="entry name" value="ATPase_AAA_core"/>
</dbReference>
<dbReference type="SMART" id="SM00382">
    <property type="entry name" value="AAA"/>
    <property type="match status" value="2"/>
</dbReference>
<gene>
    <name evidence="6" type="ORF">caldi_20740</name>
</gene>
<reference evidence="6" key="1">
    <citation type="submission" date="2022-03" db="EMBL/GenBank/DDBJ databases">
        <title>Complete genome sequence of Caldinitratiruptor microaerophilus.</title>
        <authorList>
            <person name="Mukaiyama R."/>
            <person name="Nishiyama T."/>
            <person name="Ueda K."/>
        </authorList>
    </citation>
    <scope>NUCLEOTIDE SEQUENCE</scope>
    <source>
        <strain evidence="6">JCM 16183</strain>
    </source>
</reference>
<dbReference type="GO" id="GO:0005737">
    <property type="term" value="C:cytoplasm"/>
    <property type="evidence" value="ECO:0007669"/>
    <property type="project" value="UniProtKB-ARBA"/>
</dbReference>
<dbReference type="FunFam" id="3.40.50.300:FF:000012">
    <property type="entry name" value="Transitional endoplasmic reticulum ATPase"/>
    <property type="match status" value="1"/>
</dbReference>
<dbReference type="Pfam" id="PF00004">
    <property type="entry name" value="AAA"/>
    <property type="match status" value="2"/>
</dbReference>
<dbReference type="RefSeq" id="WP_264841667.1">
    <property type="nucleotide sequence ID" value="NZ_AP025628.1"/>
</dbReference>
<feature type="domain" description="AAA+ ATPase" evidence="4">
    <location>
        <begin position="487"/>
        <end position="623"/>
    </location>
</feature>
<dbReference type="PANTHER" id="PTHR23077:SF171">
    <property type="entry name" value="NUCLEAR VALOSIN-CONTAINING PROTEIN-LIKE"/>
    <property type="match status" value="1"/>
</dbReference>
<feature type="domain" description="AAA+ ATPase" evidence="4">
    <location>
        <begin position="225"/>
        <end position="361"/>
    </location>
</feature>
<dbReference type="InterPro" id="IPR009010">
    <property type="entry name" value="Asp_de-COase-like_dom_sf"/>
</dbReference>
<keyword evidence="1 3" id="KW-0547">Nucleotide-binding</keyword>
<dbReference type="InterPro" id="IPR050168">
    <property type="entry name" value="AAA_ATPase_domain"/>
</dbReference>
<comment type="similarity">
    <text evidence="3">Belongs to the AAA ATPase family.</text>
</comment>
<proteinExistence type="inferred from homology"/>
<dbReference type="PROSITE" id="PS00674">
    <property type="entry name" value="AAA"/>
    <property type="match status" value="2"/>
</dbReference>
<dbReference type="Pfam" id="PF02359">
    <property type="entry name" value="CDC48_N"/>
    <property type="match status" value="1"/>
</dbReference>
<dbReference type="InterPro" id="IPR003593">
    <property type="entry name" value="AAA+_ATPase"/>
</dbReference>
<name>A0AA35CM24_9FIRM</name>
<evidence type="ECO:0000256" key="2">
    <source>
        <dbReference type="ARBA" id="ARBA00022840"/>
    </source>
</evidence>
<keyword evidence="7" id="KW-1185">Reference proteome</keyword>
<dbReference type="GO" id="GO:0016887">
    <property type="term" value="F:ATP hydrolysis activity"/>
    <property type="evidence" value="ECO:0007669"/>
    <property type="project" value="InterPro"/>
</dbReference>
<dbReference type="Gene3D" id="2.40.40.20">
    <property type="match status" value="1"/>
</dbReference>
<dbReference type="Gene3D" id="1.10.8.60">
    <property type="match status" value="2"/>
</dbReference>
<dbReference type="AlphaFoldDB" id="A0AA35CM24"/>
<dbReference type="KEGG" id="cmic:caldi_20740"/>
<feature type="domain" description="CDC48 N-terminal subdomain" evidence="5">
    <location>
        <begin position="18"/>
        <end position="102"/>
    </location>
</feature>
<dbReference type="SMART" id="SM01073">
    <property type="entry name" value="CDC48_N"/>
    <property type="match status" value="1"/>
</dbReference>
<sequence>MDAAVGLASEHRRSSQPVFRVMDAVVGGDVQGAVYLHPADMKVLGIEPGDTVRLTGRQSAMAVAMFMPTNVVGERVLLLGPLGRQNAGVGIGEGVRLEKVQCSKAVTVRLARLVPAGTRPAPQDTARLVESLSGVPVLKGNVLADPRQHPAVPAFRVAATVPDGPVRIVRTTHITFVDAEIVSQRPTGVSYRDVGGLDHELARIREIVEWPLRYPRLFERLGVQPPKGVLLYGPPGTGKTLVARALAAESQAYFIHVNGPEVVRKLYGESEARLREIFDEAEHRAPSIIFFDEIDAIAPRRAEVPGEVEKRLVAQFLALLDGFQGRGQVVVIGATNLLENIDPALRRPGRFDREIEIGVPNRDGRLQILQIHTRRLPLAPDVNLAELADRTPGFVGADLAALAQEAAMAAMRRYLSSHGPLVPGDGPSFDDLVVRHEDFLAALREVEPSATREVALERPALGWADVGGLASVKRMLQPWLRREAPAPGRGILLVGPPGCGKTYVARAFAGEAGLPLLEVEAPALYSKWQGESERAVAELFARARRAAPCVLFFDDVDAIAARRTGQETGSQHRLLAQLLREIDRLAEFPEVVLVAATSRPELVDPAVLRPGRFDYCVPFPPLTHEDLREVYEVHTRDLPLEGVDLGELARRSCGLSPAAIAAVCRRARSAVAPDPGPARRRAVGMGAFLAALDGLQLHPASRGAG</sequence>
<evidence type="ECO:0000313" key="7">
    <source>
        <dbReference type="Proteomes" id="UP001163687"/>
    </source>
</evidence>
<dbReference type="InterPro" id="IPR003338">
    <property type="entry name" value="CDC4_N-term_subdom"/>
</dbReference>
<evidence type="ECO:0000259" key="4">
    <source>
        <dbReference type="SMART" id="SM00382"/>
    </source>
</evidence>
<keyword evidence="2 3" id="KW-0067">ATP-binding</keyword>
<evidence type="ECO:0000313" key="6">
    <source>
        <dbReference type="EMBL" id="BDG60984.1"/>
    </source>
</evidence>
<dbReference type="SUPFAM" id="SSF52540">
    <property type="entry name" value="P-loop containing nucleoside triphosphate hydrolases"/>
    <property type="match status" value="2"/>
</dbReference>
<dbReference type="SUPFAM" id="SSF50692">
    <property type="entry name" value="ADC-like"/>
    <property type="match status" value="1"/>
</dbReference>